<dbReference type="Proteomes" id="UP000186698">
    <property type="component" value="Chromosome 7L"/>
</dbReference>
<evidence type="ECO:0000256" key="1">
    <source>
        <dbReference type="ARBA" id="ARBA00004613"/>
    </source>
</evidence>
<keyword evidence="4" id="KW-0646">Protease inhibitor</keyword>
<dbReference type="CDD" id="cd02897">
    <property type="entry name" value="A2M_2"/>
    <property type="match status" value="1"/>
</dbReference>
<feature type="domain" description="Alpha-2-macroglobulin" evidence="11">
    <location>
        <begin position="746"/>
        <end position="835"/>
    </location>
</feature>
<dbReference type="FunFam" id="1.50.10.20:FF:000001">
    <property type="entry name" value="CD109 isoform 1"/>
    <property type="match status" value="1"/>
</dbReference>
<dbReference type="RefSeq" id="XP_041426094.1">
    <property type="nucleotide sequence ID" value="XM_041570160.1"/>
</dbReference>
<dbReference type="Pfam" id="PF01835">
    <property type="entry name" value="MG2"/>
    <property type="match status" value="1"/>
</dbReference>
<protein>
    <submittedName>
        <fullName evidence="14">Alpha-2-macroglobulin-like protein 1</fullName>
    </submittedName>
</protein>
<dbReference type="PANTHER" id="PTHR11412">
    <property type="entry name" value="MACROGLOBULIN / COMPLEMENT"/>
    <property type="match status" value="1"/>
</dbReference>
<keyword evidence="13" id="KW-1185">Reference proteome</keyword>
<dbReference type="GO" id="GO:0004867">
    <property type="term" value="F:serine-type endopeptidase inhibitor activity"/>
    <property type="evidence" value="ECO:0007669"/>
    <property type="project" value="UniProtKB-KW"/>
</dbReference>
<comment type="similarity">
    <text evidence="2">Belongs to the protease inhibitor I39 (alpha-2-macroglobulin) family.</text>
</comment>
<dbReference type="Pfam" id="PF17789">
    <property type="entry name" value="MG4"/>
    <property type="match status" value="1"/>
</dbReference>
<dbReference type="InterPro" id="IPR011625">
    <property type="entry name" value="A2M_N_BRD"/>
</dbReference>
<dbReference type="Gene3D" id="2.60.120.1540">
    <property type="match status" value="1"/>
</dbReference>
<evidence type="ECO:0000256" key="9">
    <source>
        <dbReference type="SAM" id="SignalP"/>
    </source>
</evidence>
<dbReference type="Gene3D" id="6.20.50.160">
    <property type="match status" value="1"/>
</dbReference>
<evidence type="ECO:0000313" key="13">
    <source>
        <dbReference type="Proteomes" id="UP000186698"/>
    </source>
</evidence>
<keyword evidence="8" id="KW-0325">Glycoprotein</keyword>
<dbReference type="InterPro" id="IPR008930">
    <property type="entry name" value="Terpenoid_cyclase/PrenylTrfase"/>
</dbReference>
<evidence type="ECO:0000256" key="8">
    <source>
        <dbReference type="ARBA" id="ARBA00023180"/>
    </source>
</evidence>
<gene>
    <name evidence="14" type="primary">LOC108696027</name>
</gene>
<dbReference type="SUPFAM" id="SSF48239">
    <property type="entry name" value="Terpenoid cyclases/Protein prenyltransferases"/>
    <property type="match status" value="1"/>
</dbReference>
<name>A0A8J1LAS7_XENLA</name>
<dbReference type="PROSITE" id="PS00477">
    <property type="entry name" value="ALPHA_2_MACROGLOBULIN"/>
    <property type="match status" value="1"/>
</dbReference>
<dbReference type="SUPFAM" id="SSF49410">
    <property type="entry name" value="Alpha-macroglobulin receptor domain"/>
    <property type="match status" value="1"/>
</dbReference>
<dbReference type="SMART" id="SM01359">
    <property type="entry name" value="A2M_N_2"/>
    <property type="match status" value="1"/>
</dbReference>
<dbReference type="KEGG" id="xla:108696027"/>
<dbReference type="Pfam" id="PF07677">
    <property type="entry name" value="A2M_recep"/>
    <property type="match status" value="1"/>
</dbReference>
<dbReference type="Pfam" id="PF07678">
    <property type="entry name" value="TED_complement"/>
    <property type="match status" value="1"/>
</dbReference>
<dbReference type="Gene3D" id="2.60.40.10">
    <property type="entry name" value="Immunoglobulins"/>
    <property type="match status" value="2"/>
</dbReference>
<dbReference type="FunFam" id="2.60.40.1930:FF:000001">
    <property type="entry name" value="CD109 isoform 3"/>
    <property type="match status" value="1"/>
</dbReference>
<dbReference type="Gene3D" id="2.60.40.690">
    <property type="entry name" value="Alpha-macroglobulin, receptor-binding domain"/>
    <property type="match status" value="1"/>
</dbReference>
<dbReference type="OrthoDB" id="9998011at2759"/>
<dbReference type="SMART" id="SM01361">
    <property type="entry name" value="A2M_recep"/>
    <property type="match status" value="1"/>
</dbReference>
<dbReference type="SMART" id="SM01419">
    <property type="entry name" value="Thiol-ester_cl"/>
    <property type="match status" value="1"/>
</dbReference>
<dbReference type="PANTHER" id="PTHR11412:SF184">
    <property type="entry name" value="ALPHA-2-MACROGLOBULIN"/>
    <property type="match status" value="1"/>
</dbReference>
<dbReference type="SMART" id="SM01360">
    <property type="entry name" value="A2M"/>
    <property type="match status" value="1"/>
</dbReference>
<keyword evidence="3" id="KW-0964">Secreted</keyword>
<dbReference type="InterPro" id="IPR041555">
    <property type="entry name" value="MG3"/>
</dbReference>
<keyword evidence="5 9" id="KW-0732">Signal</keyword>
<dbReference type="Pfam" id="PF17791">
    <property type="entry name" value="MG3"/>
    <property type="match status" value="1"/>
</dbReference>
<evidence type="ECO:0000259" key="11">
    <source>
        <dbReference type="SMART" id="SM01360"/>
    </source>
</evidence>
<dbReference type="InterPro" id="IPR047565">
    <property type="entry name" value="Alpha-macroglob_thiol-ester_cl"/>
</dbReference>
<dbReference type="Gene3D" id="2.20.130.20">
    <property type="match status" value="1"/>
</dbReference>
<dbReference type="InterPro" id="IPR050473">
    <property type="entry name" value="A2M/Complement_sys"/>
</dbReference>
<dbReference type="Gene3D" id="2.60.40.1940">
    <property type="match status" value="1"/>
</dbReference>
<evidence type="ECO:0000259" key="12">
    <source>
        <dbReference type="SMART" id="SM01361"/>
    </source>
</evidence>
<dbReference type="Gene3D" id="1.50.10.20">
    <property type="match status" value="1"/>
</dbReference>
<evidence type="ECO:0000259" key="10">
    <source>
        <dbReference type="SMART" id="SM01359"/>
    </source>
</evidence>
<dbReference type="InterPro" id="IPR002890">
    <property type="entry name" value="MG2"/>
</dbReference>
<feature type="domain" description="Alpha-macroglobulin receptor-binding" evidence="12">
    <location>
        <begin position="1372"/>
        <end position="1460"/>
    </location>
</feature>
<evidence type="ECO:0000256" key="4">
    <source>
        <dbReference type="ARBA" id="ARBA00022690"/>
    </source>
</evidence>
<dbReference type="GO" id="GO:0005615">
    <property type="term" value="C:extracellular space"/>
    <property type="evidence" value="ECO:0007669"/>
    <property type="project" value="InterPro"/>
</dbReference>
<feature type="signal peptide" evidence="9">
    <location>
        <begin position="1"/>
        <end position="22"/>
    </location>
</feature>
<evidence type="ECO:0000313" key="14">
    <source>
        <dbReference type="RefSeq" id="XP_041426094.1"/>
    </source>
</evidence>
<dbReference type="InterPro" id="IPR036595">
    <property type="entry name" value="A-macroglobulin_rcpt-bd_sf"/>
</dbReference>
<dbReference type="InterPro" id="IPR014756">
    <property type="entry name" value="Ig_E-set"/>
</dbReference>
<sequence>MLLLRALCLGLVLLQLSGTLEAKLHYAVIFPSEMVTPNSEQACVYLSGVEGDSRILVTLNMANSNTTVIEKNLQQESLFSCFTFEVPPPSEGNEEVATMEILIESSGESISESSKVLVKRRTNTFIQTDKAVYEPGDTVRFRVVSLKENLQPGEKEIPVIQIQDPKKNPIAQWLNVTLKQGIAELSLPLSSKPFFGYYFIHVGGTKHSFSLDEYALSRFEVTFQFPKAVLYNIERFQLKTCGRYTYGKPVQGTYTATVCRKAKPYWLGRYTFRTDRCVHFSGKLDHSGCSTMTVNSLDVNLPYYTHEMSLEGTSTITEEGTGKKYSGSGRTPISSRIRSCSFLDADTSYKPGIPYSGTVKVVDPNDEPLPNHVVYLTSYCRKVNEILVSDKNGLATFKLNNTAEWEGKLLLTASPSMEDTKLLPFKFFGITPDFWGATLNLTHFFSPSKSFLKLHSLQGVLPCDGQRDAQVEYIIQNSALGMDAKHMELHYLIVSKGVIKNSGSVEVPITHEGEVLRGEVSIKLTLSADVSPTLRALVFIFLPNGELAADSTTFKLQRCFKNKVSVGFAPDEVLPGSDLSLQVEAAAGSLCGLRVVDKSVVLMKPDQELTADKIHNLFPFLDYGGYDIRVHDGDDYGSFYPCFQRTTRLNSHSYIPNEDFIDVYSLFKDMRFKIVTSAEIKKPLRCHQEPEVDVLLTGTPTTEPGAPTTETFRIFPPLTASPKLDKGENEITESADEIIRAYVPETWIWALAWVGDNGKTEFHRSAPDTITDWTAGAFCMGPSGFGISPPSSLRVFQSFLVELTLPYSVVRGETFTLKASVFNYLKECIKVQTTLQSSLELEEEPCADCQYSSCVCAEESETFYWNLKASKLGDVNITVRTEALNTQDMCNNEIPIESKQRNINTVIKPLRVQPGGVLVEKSHSSLICSQEGEEHSKNKNISLKVPENTLKDSESAYITALGDIMGTAMQNLDHLLAMPYGCGEQNMVLFASNIFILQYLENTHQLSLEIQSKAKNLLEIGYQRQLTYKKDDGSYSAFRSWLPEGNTWLTAFVVKSFNKAYPYIFIDGDQLSHSITWLKDNRKISGGCFRTVGKLFNNAMKGGVDDEISLSAYVTIALMEADLPKQDPVVVDALSCLRKAAQKVSSIYTQALIAYTFTLSGDTELREMLLDKLDEKAVRNDGQLHWERKSVSEASNLTYWYQAPSAEVELTSYVLLALLSGPNKDLGKASEIVNWLSKQQNPYGGFSSTQDTVVALQALAKYAEATFTDKGDVTVTVSSKTGFHQQFHVDHTNRLLLQKSSLPDIPGEFSLSVTGSGCVYVQTVLRYNIPPPKSDTTFSVRVETQPKQCPQDPMKQMRIDIYIQYTGSREKSNMAVVEVKMLSGFIPDKRSLDEVIIFSNIIKQREIQTDMVMFYLNELGHNPINFFFMVEQDIVVKNLKPAIVKVYDYYETAEHSVTEYNSPCSSGKNMIQI</sequence>
<comment type="subcellular location">
    <subcellularLocation>
        <location evidence="1">Secreted</location>
    </subcellularLocation>
</comment>
<evidence type="ECO:0000256" key="3">
    <source>
        <dbReference type="ARBA" id="ARBA00022525"/>
    </source>
</evidence>
<dbReference type="InterPro" id="IPR009048">
    <property type="entry name" value="A-macroglobulin_rcpt-bd"/>
</dbReference>
<dbReference type="Pfam" id="PF07703">
    <property type="entry name" value="A2M_BRD"/>
    <property type="match status" value="1"/>
</dbReference>
<dbReference type="InterPro" id="IPR041813">
    <property type="entry name" value="A2M_TED"/>
</dbReference>
<organism evidence="13 14">
    <name type="scientific">Xenopus laevis</name>
    <name type="common">African clawed frog</name>
    <dbReference type="NCBI Taxonomy" id="8355"/>
    <lineage>
        <taxon>Eukaryota</taxon>
        <taxon>Metazoa</taxon>
        <taxon>Chordata</taxon>
        <taxon>Craniata</taxon>
        <taxon>Vertebrata</taxon>
        <taxon>Euteleostomi</taxon>
        <taxon>Amphibia</taxon>
        <taxon>Batrachia</taxon>
        <taxon>Anura</taxon>
        <taxon>Pipoidea</taxon>
        <taxon>Pipidae</taxon>
        <taxon>Xenopodinae</taxon>
        <taxon>Xenopus</taxon>
        <taxon>Xenopus</taxon>
    </lineage>
</organism>
<dbReference type="InterPro" id="IPR013783">
    <property type="entry name" value="Ig-like_fold"/>
</dbReference>
<dbReference type="GeneID" id="108696027"/>
<proteinExistence type="inferred from homology"/>
<evidence type="ECO:0000256" key="6">
    <source>
        <dbReference type="ARBA" id="ARBA00022900"/>
    </source>
</evidence>
<dbReference type="InterPro" id="IPR019742">
    <property type="entry name" value="MacrogloblnA2_CS"/>
</dbReference>
<feature type="chain" id="PRO_5035181145" evidence="9">
    <location>
        <begin position="23"/>
        <end position="1473"/>
    </location>
</feature>
<evidence type="ECO:0000256" key="7">
    <source>
        <dbReference type="ARBA" id="ARBA00023157"/>
    </source>
</evidence>
<accession>A0A8J1LAS7</accession>
<dbReference type="InterPro" id="IPR011626">
    <property type="entry name" value="Alpha-macroglobulin_TED"/>
</dbReference>
<keyword evidence="6" id="KW-0722">Serine protease inhibitor</keyword>
<dbReference type="Gene3D" id="2.60.40.1930">
    <property type="match status" value="2"/>
</dbReference>
<dbReference type="Pfam" id="PF00207">
    <property type="entry name" value="A2M"/>
    <property type="match status" value="1"/>
</dbReference>
<reference evidence="14" key="1">
    <citation type="submission" date="2025-08" db="UniProtKB">
        <authorList>
            <consortium name="RefSeq"/>
        </authorList>
    </citation>
    <scope>IDENTIFICATION</scope>
    <source>
        <strain evidence="14">J_2021</strain>
        <tissue evidence="14">Erythrocytes</tissue>
    </source>
</reference>
<evidence type="ECO:0000256" key="2">
    <source>
        <dbReference type="ARBA" id="ARBA00010952"/>
    </source>
</evidence>
<feature type="domain" description="Alpha-2-macroglobulin bait region" evidence="10">
    <location>
        <begin position="452"/>
        <end position="603"/>
    </location>
</feature>
<dbReference type="InterPro" id="IPR001599">
    <property type="entry name" value="Macroglobln_a2"/>
</dbReference>
<dbReference type="InterPro" id="IPR040839">
    <property type="entry name" value="MG4"/>
</dbReference>
<dbReference type="SUPFAM" id="SSF81296">
    <property type="entry name" value="E set domains"/>
    <property type="match status" value="1"/>
</dbReference>
<keyword evidence="7" id="KW-1015">Disulfide bond</keyword>
<evidence type="ECO:0000256" key="5">
    <source>
        <dbReference type="ARBA" id="ARBA00022729"/>
    </source>
</evidence>